<reference evidence="1" key="1">
    <citation type="journal article" date="2015" name="Nature">
        <title>Complex archaea that bridge the gap between prokaryotes and eukaryotes.</title>
        <authorList>
            <person name="Spang A."/>
            <person name="Saw J.H."/>
            <person name="Jorgensen S.L."/>
            <person name="Zaremba-Niedzwiedzka K."/>
            <person name="Martijn J."/>
            <person name="Lind A.E."/>
            <person name="van Eijk R."/>
            <person name="Schleper C."/>
            <person name="Guy L."/>
            <person name="Ettema T.J."/>
        </authorList>
    </citation>
    <scope>NUCLEOTIDE SEQUENCE</scope>
</reference>
<comment type="caution">
    <text evidence="1">The sequence shown here is derived from an EMBL/GenBank/DDBJ whole genome shotgun (WGS) entry which is preliminary data.</text>
</comment>
<dbReference type="AlphaFoldDB" id="A0A0F9E4Y8"/>
<organism evidence="1">
    <name type="scientific">marine sediment metagenome</name>
    <dbReference type="NCBI Taxonomy" id="412755"/>
    <lineage>
        <taxon>unclassified sequences</taxon>
        <taxon>metagenomes</taxon>
        <taxon>ecological metagenomes</taxon>
    </lineage>
</organism>
<dbReference type="InterPro" id="IPR036412">
    <property type="entry name" value="HAD-like_sf"/>
</dbReference>
<dbReference type="Gene3D" id="3.40.50.1000">
    <property type="entry name" value="HAD superfamily/HAD-like"/>
    <property type="match status" value="1"/>
</dbReference>
<sequence>MQDGLVTPLHDHLYWAANADEEHGQTRKLSSAVREDLWVDGSVMAAIGDDHNDLPMLRGVGISAAPADASEALRAAADLTVAPRGQRPVAQFVAALLGTGDGPPAES</sequence>
<dbReference type="InterPro" id="IPR023214">
    <property type="entry name" value="HAD_sf"/>
</dbReference>
<gene>
    <name evidence="1" type="ORF">LCGC14_2197220</name>
</gene>
<protein>
    <submittedName>
        <fullName evidence="1">Uncharacterized protein</fullName>
    </submittedName>
</protein>
<accession>A0A0F9E4Y8</accession>
<name>A0A0F9E4Y8_9ZZZZ</name>
<evidence type="ECO:0000313" key="1">
    <source>
        <dbReference type="EMBL" id="KKL61246.1"/>
    </source>
</evidence>
<proteinExistence type="predicted"/>
<dbReference type="EMBL" id="LAZR01028878">
    <property type="protein sequence ID" value="KKL61246.1"/>
    <property type="molecule type" value="Genomic_DNA"/>
</dbReference>
<dbReference type="SUPFAM" id="SSF56784">
    <property type="entry name" value="HAD-like"/>
    <property type="match status" value="1"/>
</dbReference>
<dbReference type="Pfam" id="PF08282">
    <property type="entry name" value="Hydrolase_3"/>
    <property type="match status" value="1"/>
</dbReference>